<dbReference type="RefSeq" id="WP_086991317.1">
    <property type="nucleotide sequence ID" value="NZ_FUHU01000021.1"/>
</dbReference>
<reference evidence="1 2" key="1">
    <citation type="submission" date="2017-02" db="EMBL/GenBank/DDBJ databases">
        <authorList>
            <person name="Peterson S.W."/>
        </authorList>
    </citation>
    <scope>NUCLEOTIDE SEQUENCE [LARGE SCALE GENOMIC DNA]</scope>
    <source>
        <strain evidence="1 2">LMG 22410</strain>
    </source>
</reference>
<evidence type="ECO:0000313" key="1">
    <source>
        <dbReference type="EMBL" id="SJM54762.1"/>
    </source>
</evidence>
<accession>A0A1R4FG69</accession>
<proteinExistence type="predicted"/>
<dbReference type="AlphaFoldDB" id="A0A1R4FG69"/>
<dbReference type="GeneID" id="303172426"/>
<organism evidence="1 2">
    <name type="scientific">Agrococcus casei LMG 22410</name>
    <dbReference type="NCBI Taxonomy" id="1255656"/>
    <lineage>
        <taxon>Bacteria</taxon>
        <taxon>Bacillati</taxon>
        <taxon>Actinomycetota</taxon>
        <taxon>Actinomycetes</taxon>
        <taxon>Micrococcales</taxon>
        <taxon>Microbacteriaceae</taxon>
        <taxon>Agrococcus</taxon>
    </lineage>
</organism>
<evidence type="ECO:0000313" key="2">
    <source>
        <dbReference type="Proteomes" id="UP000195787"/>
    </source>
</evidence>
<dbReference type="OrthoDB" id="4614415at2"/>
<keyword evidence="2" id="KW-1185">Reference proteome</keyword>
<name>A0A1R4FG69_9MICO</name>
<dbReference type="EMBL" id="FUHU01000021">
    <property type="protein sequence ID" value="SJM54762.1"/>
    <property type="molecule type" value="Genomic_DNA"/>
</dbReference>
<gene>
    <name evidence="1" type="ORF">CZ674_04300</name>
</gene>
<protein>
    <submittedName>
        <fullName evidence="1">Uncharacterized protein</fullName>
    </submittedName>
</protein>
<sequence>MDGSLTMIIPVRDSRGVSQWDSAMRLLDVTVARALRQHGPTPHVVLVMTRGDRPPESASWPGVTLVEVELPYSELSEGQGKRRWIEIRRDKGARVAAGVLAAAPGGHIMVADWDDLVSPRISQLVADNPEAPGWRAESGFILRHRPHRLRHRTGYAHRQRLNSGDSQRSRWLATWHD</sequence>
<dbReference type="Proteomes" id="UP000195787">
    <property type="component" value="Unassembled WGS sequence"/>
</dbReference>